<dbReference type="Pfam" id="PF00176">
    <property type="entry name" value="SNF2-rel_dom"/>
    <property type="match status" value="1"/>
</dbReference>
<dbReference type="EMBL" id="LCDF01000011">
    <property type="protein sequence ID" value="KKS48122.1"/>
    <property type="molecule type" value="Genomic_DNA"/>
</dbReference>
<dbReference type="PANTHER" id="PTHR45766">
    <property type="entry name" value="DNA ANNEALING HELICASE AND ENDONUCLEASE ZRANB3 FAMILY MEMBER"/>
    <property type="match status" value="1"/>
</dbReference>
<dbReference type="GO" id="GO:0005524">
    <property type="term" value="F:ATP binding"/>
    <property type="evidence" value="ECO:0007669"/>
    <property type="project" value="InterPro"/>
</dbReference>
<evidence type="ECO:0000313" key="4">
    <source>
        <dbReference type="EMBL" id="KKS48122.1"/>
    </source>
</evidence>
<dbReference type="GO" id="GO:0016787">
    <property type="term" value="F:hydrolase activity"/>
    <property type="evidence" value="ECO:0007669"/>
    <property type="project" value="UniProtKB-KW"/>
</dbReference>
<protein>
    <submittedName>
        <fullName evidence="4">Helicase domain protein</fullName>
    </submittedName>
</protein>
<keyword evidence="4" id="KW-0547">Nucleotide-binding</keyword>
<dbReference type="InterPro" id="IPR000330">
    <property type="entry name" value="SNF2_N"/>
</dbReference>
<evidence type="ECO:0000259" key="2">
    <source>
        <dbReference type="PROSITE" id="PS51192"/>
    </source>
</evidence>
<keyword evidence="1" id="KW-0378">Hydrolase</keyword>
<dbReference type="AlphaFoldDB" id="A0A0G0ZHE8"/>
<dbReference type="CDD" id="cd09178">
    <property type="entry name" value="PLDc_N_Snf2_like"/>
    <property type="match status" value="1"/>
</dbReference>
<dbReference type="SUPFAM" id="SSF52540">
    <property type="entry name" value="P-loop containing nucleoside triphosphate hydrolases"/>
    <property type="match status" value="1"/>
</dbReference>
<dbReference type="InterPro" id="IPR038718">
    <property type="entry name" value="SNF2-like_sf"/>
</dbReference>
<dbReference type="SMART" id="SM00487">
    <property type="entry name" value="DEXDc"/>
    <property type="match status" value="1"/>
</dbReference>
<organism evidence="4 5">
    <name type="scientific">Candidatus Giovannonibacteria bacterium GW2011_GWF2_42_19</name>
    <dbReference type="NCBI Taxonomy" id="1618659"/>
    <lineage>
        <taxon>Bacteria</taxon>
        <taxon>Candidatus Giovannoniibacteriota</taxon>
    </lineage>
</organism>
<dbReference type="Gene3D" id="3.40.50.10810">
    <property type="entry name" value="Tandem AAA-ATPase domain"/>
    <property type="match status" value="2"/>
</dbReference>
<dbReference type="PATRIC" id="fig|1618659.3.peg.455"/>
<keyword evidence="4" id="KW-0347">Helicase</keyword>
<sequence>MAITNTGTNTLSAALKDILPNCDRVDALVGYFYFSGFRDLHKELQNKKIRILVGMDIDRKMIEKISALKDANLDSYLTDAKISSRAGVKENYFEIFSRVFNDTDYFDDTEAQEAFKSFLEKIKDGSLEIKKSAKANHSKFYILHNKPELSANGRTPGVIVTGSSNLTLSGLKGQGENNIILQETHYYDDHFKRFEEQWNDPENIGIADINSADEFIQEVKQRVWLYALPRPLHMFYRVLDEYFSVDDVEDRKSPEEITSGKFYNLKYQRDAINLGIDRIEKFGGVIIADVVGLGKSIVASAIAHNLNLQTVIITPPHLESQWKDYMSDFDFKGQVYSTGKIKEALDRHGNDGGKLLIILDEAHKHRNEDTENYITLHKLCAGNRVMALSATPFNNDPKDIYALIKLFSTPGQSTLKTVENLSMSFHQLFKSYRALRRNMRRSGKKQDESGVAEITKQSQEIANELRKMIEPLVIRRSRLDLDEIEVYRKDLKAQNISFPKVKDPELLEYKLGEISDLYISTLEKIASDEERASFLGTRYKSANYIRPGSDFFTKLIEQEEANDGESPEEIIQRMQQAQVNVAKFMRRLLVRRFESSIASFKLSLKNMINSSELMLDWYLNRDEVPIYKKGDLPDTTDLEDMDPSEAEAMLNKLEDKGLIRVPRAEIDARFEEHLRHDIELLKSILADWGGITADPKYDFFIQKVTESVAKENKRKIIVFTEFSDTADYVYEKLKASGFQRVFKYTSGDASEINRKIIKANFDASLDASKQSNDFDIIIATDAISEGFNLHRAGTVINYDIPYNPTRVIQRVGRINRINKKVFDELFIWNFFPTPTGEYETHTRAISTLKMNMIHSLLGEDTRIFTSDEELKNYFAKQYTEENKKFEESSWDAKYRNIWLNIRGNKKLMDEIAKIPRRSRIARKSLKNGVVAFAKNGGSYVFAYGNTVEDVAVISPEVALPLFEADEDDKASETTTSFEPIYQVAKEHIFKSNTRASVTGGRKQDALGKLKLLSEMYQPAKDLCLDAVKTIKDLDALPNGILKDIAELHLDKVNLANSYNTLKEMLPPKYIEDIFTTAKRAEETARLIVLSEELIS</sequence>
<dbReference type="Pfam" id="PF00271">
    <property type="entry name" value="Helicase_C"/>
    <property type="match status" value="1"/>
</dbReference>
<dbReference type="SMART" id="SM00490">
    <property type="entry name" value="HELICc"/>
    <property type="match status" value="1"/>
</dbReference>
<feature type="domain" description="Helicase ATP-binding" evidence="2">
    <location>
        <begin position="276"/>
        <end position="410"/>
    </location>
</feature>
<dbReference type="STRING" id="1618659.UV11_C0011G0003"/>
<dbReference type="InterPro" id="IPR049730">
    <property type="entry name" value="SNF2/RAD54-like_C"/>
</dbReference>
<proteinExistence type="predicted"/>
<dbReference type="PROSITE" id="PS51194">
    <property type="entry name" value="HELICASE_CTER"/>
    <property type="match status" value="1"/>
</dbReference>
<name>A0A0G0ZHE8_9BACT</name>
<evidence type="ECO:0000313" key="5">
    <source>
        <dbReference type="Proteomes" id="UP000034036"/>
    </source>
</evidence>
<comment type="caution">
    <text evidence="4">The sequence shown here is derived from an EMBL/GenBank/DDBJ whole genome shotgun (WGS) entry which is preliminary data.</text>
</comment>
<dbReference type="InterPro" id="IPR001650">
    <property type="entry name" value="Helicase_C-like"/>
</dbReference>
<dbReference type="PANTHER" id="PTHR45766:SF6">
    <property type="entry name" value="SWI_SNF-RELATED MATRIX-ASSOCIATED ACTIN-DEPENDENT REGULATOR OF CHROMATIN SUBFAMILY A-LIKE PROTEIN 1"/>
    <property type="match status" value="1"/>
</dbReference>
<dbReference type="Gene3D" id="3.30.870.10">
    <property type="entry name" value="Endonuclease Chain A"/>
    <property type="match status" value="1"/>
</dbReference>
<keyword evidence="4" id="KW-0067">ATP-binding</keyword>
<evidence type="ECO:0000259" key="3">
    <source>
        <dbReference type="PROSITE" id="PS51194"/>
    </source>
</evidence>
<dbReference type="Proteomes" id="UP000034036">
    <property type="component" value="Unassembled WGS sequence"/>
</dbReference>
<gene>
    <name evidence="4" type="ORF">UV11_C0011G0003</name>
</gene>
<dbReference type="CDD" id="cd18793">
    <property type="entry name" value="SF2_C_SNF"/>
    <property type="match status" value="1"/>
</dbReference>
<feature type="domain" description="Helicase C-terminal" evidence="3">
    <location>
        <begin position="703"/>
        <end position="871"/>
    </location>
</feature>
<reference evidence="4" key="1">
    <citation type="journal article" date="2015" name="Nature">
        <title>rRNA introns, odd ribosomes, and small enigmatic genomes across a large radiation of phyla.</title>
        <authorList>
            <person name="Brown C.T."/>
            <person name="Hug L.A."/>
            <person name="Thomas B.C."/>
            <person name="Sharon I."/>
            <person name="Castelle C.J."/>
            <person name="Singh A."/>
            <person name="Wilkins M.J."/>
            <person name="Williams K.H."/>
            <person name="Banfield J.F."/>
        </authorList>
    </citation>
    <scope>NUCLEOTIDE SEQUENCE [LARGE SCALE GENOMIC DNA]</scope>
</reference>
<dbReference type="GO" id="GO:0004386">
    <property type="term" value="F:helicase activity"/>
    <property type="evidence" value="ECO:0007669"/>
    <property type="project" value="UniProtKB-KW"/>
</dbReference>
<dbReference type="PROSITE" id="PS51192">
    <property type="entry name" value="HELICASE_ATP_BIND_1"/>
    <property type="match status" value="1"/>
</dbReference>
<dbReference type="Pfam" id="PF13091">
    <property type="entry name" value="PLDc_2"/>
    <property type="match status" value="1"/>
</dbReference>
<evidence type="ECO:0000256" key="1">
    <source>
        <dbReference type="ARBA" id="ARBA00022801"/>
    </source>
</evidence>
<dbReference type="InterPro" id="IPR014001">
    <property type="entry name" value="Helicase_ATP-bd"/>
</dbReference>
<dbReference type="Gene3D" id="3.40.50.300">
    <property type="entry name" value="P-loop containing nucleotide triphosphate hydrolases"/>
    <property type="match status" value="1"/>
</dbReference>
<dbReference type="InterPro" id="IPR025202">
    <property type="entry name" value="PLD-like_dom"/>
</dbReference>
<dbReference type="InterPro" id="IPR027417">
    <property type="entry name" value="P-loop_NTPase"/>
</dbReference>
<accession>A0A0G0ZHE8</accession>